<dbReference type="GO" id="GO:0003677">
    <property type="term" value="F:DNA binding"/>
    <property type="evidence" value="ECO:0007669"/>
    <property type="project" value="InterPro"/>
</dbReference>
<keyword evidence="2" id="KW-0175">Coiled coil</keyword>
<dbReference type="Gene3D" id="3.40.50.1390">
    <property type="entry name" value="Resolvase, N-terminal catalytic domain"/>
    <property type="match status" value="1"/>
</dbReference>
<dbReference type="RefSeq" id="WP_147054509.1">
    <property type="nucleotide sequence ID" value="NZ_BJYL01000004.1"/>
</dbReference>
<feature type="domain" description="Resolvase/invertase-type recombinase catalytic" evidence="3">
    <location>
        <begin position="8"/>
        <end position="153"/>
    </location>
</feature>
<comment type="similarity">
    <text evidence="1">Belongs to the site-specific recombinase resolvase family.</text>
</comment>
<gene>
    <name evidence="4" type="ORF">SLU01_02530</name>
</gene>
<feature type="coiled-coil region" evidence="2">
    <location>
        <begin position="19"/>
        <end position="50"/>
    </location>
</feature>
<dbReference type="EMBL" id="BJYL01000004">
    <property type="protein sequence ID" value="GEN81941.1"/>
    <property type="molecule type" value="Genomic_DNA"/>
</dbReference>
<dbReference type="SUPFAM" id="SSF53041">
    <property type="entry name" value="Resolvase-like"/>
    <property type="match status" value="1"/>
</dbReference>
<evidence type="ECO:0000259" key="3">
    <source>
        <dbReference type="PROSITE" id="PS51736"/>
    </source>
</evidence>
<evidence type="ECO:0000256" key="1">
    <source>
        <dbReference type="ARBA" id="ARBA00009913"/>
    </source>
</evidence>
<keyword evidence="5" id="KW-1185">Reference proteome</keyword>
<dbReference type="InterPro" id="IPR006119">
    <property type="entry name" value="Resolv_N"/>
</dbReference>
<proteinExistence type="inferred from homology"/>
<name>A0A511Z3B9_9BACL</name>
<dbReference type="PANTHER" id="PTHR30461">
    <property type="entry name" value="DNA-INVERTASE FROM LAMBDOID PROPHAGE"/>
    <property type="match status" value="1"/>
</dbReference>
<dbReference type="PROSITE" id="PS51736">
    <property type="entry name" value="RECOMBINASES_3"/>
    <property type="match status" value="1"/>
</dbReference>
<dbReference type="Proteomes" id="UP000321901">
    <property type="component" value="Unassembled WGS sequence"/>
</dbReference>
<dbReference type="SMART" id="SM00857">
    <property type="entry name" value="Resolvase"/>
    <property type="match status" value="1"/>
</dbReference>
<reference evidence="4 5" key="1">
    <citation type="submission" date="2019-07" db="EMBL/GenBank/DDBJ databases">
        <title>Whole genome shotgun sequence of Sporosarcina luteola NBRC 105378.</title>
        <authorList>
            <person name="Hosoyama A."/>
            <person name="Uohara A."/>
            <person name="Ohji S."/>
            <person name="Ichikawa N."/>
        </authorList>
    </citation>
    <scope>NUCLEOTIDE SEQUENCE [LARGE SCALE GENOMIC DNA]</scope>
    <source>
        <strain evidence="4 5">NBRC 105378</strain>
    </source>
</reference>
<sequence>MINSEMKTCVIYCRVSTEKETQEASLSRQEEELKELANELELTLLEVFKEKHSGYDMDREGLLDLLDCVRDEEVDVVLIQDETRLGRGNARVAILHLLAKTNTTIITNGDSGPLKLNEMDTMLLEILAIVEEYQRKLHNAKIRRGMKRAVREGYRPEKNLKNKGNLEGRERIDVPLSEIVSLRKKGLTFEEIAGVLRGLGHNISKATVHRRYKEYEIEQEG</sequence>
<protein>
    <submittedName>
        <fullName evidence="4">Resolvase</fullName>
    </submittedName>
</protein>
<evidence type="ECO:0000313" key="4">
    <source>
        <dbReference type="EMBL" id="GEN81941.1"/>
    </source>
</evidence>
<dbReference type="OrthoDB" id="2731197at2"/>
<dbReference type="InterPro" id="IPR036162">
    <property type="entry name" value="Resolvase-like_N_sf"/>
</dbReference>
<dbReference type="PANTHER" id="PTHR30461:SF26">
    <property type="entry name" value="RESOLVASE HOMOLOG YNEB"/>
    <property type="match status" value="1"/>
</dbReference>
<organism evidence="4 5">
    <name type="scientific">Sporosarcina luteola</name>
    <dbReference type="NCBI Taxonomy" id="582850"/>
    <lineage>
        <taxon>Bacteria</taxon>
        <taxon>Bacillati</taxon>
        <taxon>Bacillota</taxon>
        <taxon>Bacilli</taxon>
        <taxon>Bacillales</taxon>
        <taxon>Caryophanaceae</taxon>
        <taxon>Sporosarcina</taxon>
    </lineage>
</organism>
<evidence type="ECO:0000256" key="2">
    <source>
        <dbReference type="SAM" id="Coils"/>
    </source>
</evidence>
<dbReference type="InterPro" id="IPR050639">
    <property type="entry name" value="SSR_resolvase"/>
</dbReference>
<accession>A0A511Z3B9</accession>
<comment type="caution">
    <text evidence="4">The sequence shown here is derived from an EMBL/GenBank/DDBJ whole genome shotgun (WGS) entry which is preliminary data.</text>
</comment>
<dbReference type="AlphaFoldDB" id="A0A511Z3B9"/>
<dbReference type="CDD" id="cd00338">
    <property type="entry name" value="Ser_Recombinase"/>
    <property type="match status" value="1"/>
</dbReference>
<dbReference type="Pfam" id="PF00239">
    <property type="entry name" value="Resolvase"/>
    <property type="match status" value="1"/>
</dbReference>
<dbReference type="GO" id="GO:0000150">
    <property type="term" value="F:DNA strand exchange activity"/>
    <property type="evidence" value="ECO:0007669"/>
    <property type="project" value="InterPro"/>
</dbReference>
<evidence type="ECO:0000313" key="5">
    <source>
        <dbReference type="Proteomes" id="UP000321901"/>
    </source>
</evidence>